<name>A0A2V1EEI6_9PLEO</name>
<keyword evidence="5" id="KW-1185">Reference proteome</keyword>
<keyword evidence="2" id="KW-0808">Transferase</keyword>
<protein>
    <recommendedName>
        <fullName evidence="6">S-adenosyl-L-methionine-dependent methyltransferase</fullName>
    </recommendedName>
</protein>
<evidence type="ECO:0000256" key="2">
    <source>
        <dbReference type="ARBA" id="ARBA00022679"/>
    </source>
</evidence>
<dbReference type="InterPro" id="IPR029063">
    <property type="entry name" value="SAM-dependent_MTases_sf"/>
</dbReference>
<dbReference type="AlphaFoldDB" id="A0A2V1EEI6"/>
<accession>A0A2V1EEI6</accession>
<organism evidence="4 5">
    <name type="scientific">Periconia macrospinosa</name>
    <dbReference type="NCBI Taxonomy" id="97972"/>
    <lineage>
        <taxon>Eukaryota</taxon>
        <taxon>Fungi</taxon>
        <taxon>Dikarya</taxon>
        <taxon>Ascomycota</taxon>
        <taxon>Pezizomycotina</taxon>
        <taxon>Dothideomycetes</taxon>
        <taxon>Pleosporomycetidae</taxon>
        <taxon>Pleosporales</taxon>
        <taxon>Massarineae</taxon>
        <taxon>Periconiaceae</taxon>
        <taxon>Periconia</taxon>
    </lineage>
</organism>
<dbReference type="Gene3D" id="3.40.50.150">
    <property type="entry name" value="Vaccinia Virus protein VP39"/>
    <property type="match status" value="1"/>
</dbReference>
<dbReference type="STRING" id="97972.A0A2V1EEI6"/>
<dbReference type="CDD" id="cd02440">
    <property type="entry name" value="AdoMet_MTases"/>
    <property type="match status" value="1"/>
</dbReference>
<dbReference type="PANTHER" id="PTHR43464:SF19">
    <property type="entry name" value="UBIQUINONE BIOSYNTHESIS O-METHYLTRANSFERASE, MITOCHONDRIAL"/>
    <property type="match status" value="1"/>
</dbReference>
<reference evidence="4 5" key="1">
    <citation type="journal article" date="2018" name="Sci. Rep.">
        <title>Comparative genomics provides insights into the lifestyle and reveals functional heterogeneity of dark septate endophytic fungi.</title>
        <authorList>
            <person name="Knapp D.G."/>
            <person name="Nemeth J.B."/>
            <person name="Barry K."/>
            <person name="Hainaut M."/>
            <person name="Henrissat B."/>
            <person name="Johnson J."/>
            <person name="Kuo A."/>
            <person name="Lim J.H.P."/>
            <person name="Lipzen A."/>
            <person name="Nolan M."/>
            <person name="Ohm R.A."/>
            <person name="Tamas L."/>
            <person name="Grigoriev I.V."/>
            <person name="Spatafora J.W."/>
            <person name="Nagy L.G."/>
            <person name="Kovacs G.M."/>
        </authorList>
    </citation>
    <scope>NUCLEOTIDE SEQUENCE [LARGE SCALE GENOMIC DNA]</scope>
    <source>
        <strain evidence="4 5">DSE2036</strain>
    </source>
</reference>
<dbReference type="Pfam" id="PF13489">
    <property type="entry name" value="Methyltransf_23"/>
    <property type="match status" value="1"/>
</dbReference>
<sequence length="307" mass="33823">MSNTHVSTSTPSFDALSAQIAGYSLNTQAQIQKSQARHRLNLVREWKIPIGSRVLEIGCGEGDCTVALAYAVGDKGTVVAVDPSRPNSGFPVNLATRHRFISEGPLGPRITWVEKTALEYLSSLSRFPDGSAKLFDVAVLSHSLWYFESPQEIIATLEALRQYCNRLHIAEWSLSTSDPAAQPHILAALTRAALDCHKPLNMMTNRMALDPQRIMELANEAGWRLQSDAILTNLDPRLPHAALEVNYCLSRAFYKEICAHVSDARKRAAVLAVRDACEVSWQAVPDGVRGVKPMDVWVGTLYDGKKS</sequence>
<dbReference type="SUPFAM" id="SSF53335">
    <property type="entry name" value="S-adenosyl-L-methionine-dependent methyltransferases"/>
    <property type="match status" value="1"/>
</dbReference>
<dbReference type="EMBL" id="KZ805300">
    <property type="protein sequence ID" value="PVI08602.1"/>
    <property type="molecule type" value="Genomic_DNA"/>
</dbReference>
<evidence type="ECO:0000313" key="4">
    <source>
        <dbReference type="EMBL" id="PVI08602.1"/>
    </source>
</evidence>
<dbReference type="GO" id="GO:0032259">
    <property type="term" value="P:methylation"/>
    <property type="evidence" value="ECO:0007669"/>
    <property type="project" value="UniProtKB-KW"/>
</dbReference>
<gene>
    <name evidence="4" type="ORF">DM02DRAFT_510181</name>
</gene>
<dbReference type="PANTHER" id="PTHR43464">
    <property type="entry name" value="METHYLTRANSFERASE"/>
    <property type="match status" value="1"/>
</dbReference>
<proteinExistence type="predicted"/>
<evidence type="ECO:0000256" key="3">
    <source>
        <dbReference type="ARBA" id="ARBA00022691"/>
    </source>
</evidence>
<dbReference type="GO" id="GO:0010420">
    <property type="term" value="F:polyprenyldihydroxybenzoate methyltransferase activity"/>
    <property type="evidence" value="ECO:0007669"/>
    <property type="project" value="TreeGrafter"/>
</dbReference>
<dbReference type="OrthoDB" id="8300214at2759"/>
<evidence type="ECO:0000256" key="1">
    <source>
        <dbReference type="ARBA" id="ARBA00022603"/>
    </source>
</evidence>
<evidence type="ECO:0008006" key="6">
    <source>
        <dbReference type="Google" id="ProtNLM"/>
    </source>
</evidence>
<dbReference type="GO" id="GO:0005739">
    <property type="term" value="C:mitochondrion"/>
    <property type="evidence" value="ECO:0007669"/>
    <property type="project" value="TreeGrafter"/>
</dbReference>
<evidence type="ECO:0000313" key="5">
    <source>
        <dbReference type="Proteomes" id="UP000244855"/>
    </source>
</evidence>
<dbReference type="Proteomes" id="UP000244855">
    <property type="component" value="Unassembled WGS sequence"/>
</dbReference>
<keyword evidence="1" id="KW-0489">Methyltransferase</keyword>
<keyword evidence="3" id="KW-0949">S-adenosyl-L-methionine</keyword>